<evidence type="ECO:0000259" key="2">
    <source>
        <dbReference type="PROSITE" id="PS50072"/>
    </source>
</evidence>
<evidence type="ECO:0000313" key="4">
    <source>
        <dbReference type="Proteomes" id="UP001605036"/>
    </source>
</evidence>
<evidence type="ECO:0000313" key="3">
    <source>
        <dbReference type="EMBL" id="KAL2630583.1"/>
    </source>
</evidence>
<proteinExistence type="inferred from homology"/>
<sequence length="92" mass="10629">MRTPLTRKQITIGGSPMGRITRELFTNTNPRDGREFLMLLQRREANRKEGKPLWYKGSAFHSVDWTPDFMCEEGDYTRGNVSGRESIYGDIS</sequence>
<feature type="domain" description="PPIase cyclophilin-type" evidence="2">
    <location>
        <begin position="7"/>
        <end position="92"/>
    </location>
</feature>
<dbReference type="PROSITE" id="PS50072">
    <property type="entry name" value="CSA_PPIASE_2"/>
    <property type="match status" value="1"/>
</dbReference>
<dbReference type="PANTHER" id="PTHR11071">
    <property type="entry name" value="PEPTIDYL-PROLYL CIS-TRANS ISOMERASE"/>
    <property type="match status" value="1"/>
</dbReference>
<accession>A0ABD1YIP6</accession>
<organism evidence="3 4">
    <name type="scientific">Riccia fluitans</name>
    <dbReference type="NCBI Taxonomy" id="41844"/>
    <lineage>
        <taxon>Eukaryota</taxon>
        <taxon>Viridiplantae</taxon>
        <taxon>Streptophyta</taxon>
        <taxon>Embryophyta</taxon>
        <taxon>Marchantiophyta</taxon>
        <taxon>Marchantiopsida</taxon>
        <taxon>Marchantiidae</taxon>
        <taxon>Marchantiales</taxon>
        <taxon>Ricciaceae</taxon>
        <taxon>Riccia</taxon>
    </lineage>
</organism>
<dbReference type="InterPro" id="IPR002130">
    <property type="entry name" value="Cyclophilin-type_PPIase_dom"/>
</dbReference>
<dbReference type="Gene3D" id="2.40.100.10">
    <property type="entry name" value="Cyclophilin-like"/>
    <property type="match status" value="1"/>
</dbReference>
<dbReference type="InterPro" id="IPR029000">
    <property type="entry name" value="Cyclophilin-like_dom_sf"/>
</dbReference>
<keyword evidence="4" id="KW-1185">Reference proteome</keyword>
<dbReference type="Proteomes" id="UP001605036">
    <property type="component" value="Unassembled WGS sequence"/>
</dbReference>
<comment type="similarity">
    <text evidence="1">Belongs to the cyclophilin-type PPIase family.</text>
</comment>
<name>A0ABD1YIP6_9MARC</name>
<dbReference type="EMBL" id="JBHFFA010000004">
    <property type="protein sequence ID" value="KAL2630583.1"/>
    <property type="molecule type" value="Genomic_DNA"/>
</dbReference>
<comment type="caution">
    <text evidence="3">The sequence shown here is derived from an EMBL/GenBank/DDBJ whole genome shotgun (WGS) entry which is preliminary data.</text>
</comment>
<dbReference type="SUPFAM" id="SSF50891">
    <property type="entry name" value="Cyclophilin-like"/>
    <property type="match status" value="1"/>
</dbReference>
<dbReference type="PANTHER" id="PTHR11071:SF561">
    <property type="entry name" value="PEPTIDYL-PROLYL CIS-TRANS ISOMERASE D-RELATED"/>
    <property type="match status" value="1"/>
</dbReference>
<dbReference type="AlphaFoldDB" id="A0ABD1YIP6"/>
<gene>
    <name evidence="3" type="ORF">R1flu_015269</name>
</gene>
<dbReference type="Pfam" id="PF00160">
    <property type="entry name" value="Pro_isomerase"/>
    <property type="match status" value="1"/>
</dbReference>
<protein>
    <recommendedName>
        <fullName evidence="2">PPIase cyclophilin-type domain-containing protein</fullName>
    </recommendedName>
</protein>
<evidence type="ECO:0000256" key="1">
    <source>
        <dbReference type="ARBA" id="ARBA00007365"/>
    </source>
</evidence>
<reference evidence="3 4" key="1">
    <citation type="submission" date="2024-09" db="EMBL/GenBank/DDBJ databases">
        <title>Chromosome-scale assembly of Riccia fluitans.</title>
        <authorList>
            <person name="Paukszto L."/>
            <person name="Sawicki J."/>
            <person name="Karawczyk K."/>
            <person name="Piernik-Szablinska J."/>
            <person name="Szczecinska M."/>
            <person name="Mazdziarz M."/>
        </authorList>
    </citation>
    <scope>NUCLEOTIDE SEQUENCE [LARGE SCALE GENOMIC DNA]</scope>
    <source>
        <strain evidence="3">Rf_01</strain>
        <tissue evidence="3">Aerial parts of the thallus</tissue>
    </source>
</reference>